<evidence type="ECO:0000313" key="1">
    <source>
        <dbReference type="EMBL" id="KAG6952686.1"/>
    </source>
</evidence>
<gene>
    <name evidence="1" type="ORF">JG688_00013170</name>
</gene>
<reference evidence="1" key="1">
    <citation type="submission" date="2021-01" db="EMBL/GenBank/DDBJ databases">
        <title>Phytophthora aleatoria, a newly-described species from Pinus radiata is distinct from Phytophthora cactorum isolates based on comparative genomics.</title>
        <authorList>
            <person name="Mcdougal R."/>
            <person name="Panda P."/>
            <person name="Williams N."/>
            <person name="Studholme D.J."/>
        </authorList>
    </citation>
    <scope>NUCLEOTIDE SEQUENCE</scope>
    <source>
        <strain evidence="1">NZFS 4037</strain>
    </source>
</reference>
<keyword evidence="2" id="KW-1185">Reference proteome</keyword>
<dbReference type="PANTHER" id="PTHR40866">
    <property type="entry name" value="BED-TYPE DOMAIN-CONTAINING PROTEIN"/>
    <property type="match status" value="1"/>
</dbReference>
<dbReference type="Proteomes" id="UP000709295">
    <property type="component" value="Unassembled WGS sequence"/>
</dbReference>
<name>A0A8J5M1F8_9STRA</name>
<accession>A0A8J5M1F8</accession>
<sequence>MVRVTRPPSPAYTSPQVVGFYFRPCRGQDDEVILEYFHCRCGTVRRQTHRNGYSNLMQHVLREHPDYVMVMLEATAAQTGSIFNFICHYSQNLFGWMVWIVQCNLPLSFCESREARRIMLDGWTHASEHYVAVFASYEVNGSLKIPLLSVAPLLSEVDDDLSAESHHDFLAAMLPRDHGVQLEHYRFVVSDNCSVNHRLANLMEVPLVGCASHRLNLAVQDDLQGINKIWQPPRETRWGSTFAMVKRYFELLEFIDVEDDDIMELLPAPAPIKRLRILYQELRDILSVSEALQVRDVDLLDVREWFDELVSVKP</sequence>
<dbReference type="AlphaFoldDB" id="A0A8J5M1F8"/>
<proteinExistence type="predicted"/>
<protein>
    <submittedName>
        <fullName evidence="1">Uncharacterized protein</fullName>
    </submittedName>
</protein>
<evidence type="ECO:0000313" key="2">
    <source>
        <dbReference type="Proteomes" id="UP000709295"/>
    </source>
</evidence>
<dbReference type="EMBL" id="JAENGY010001090">
    <property type="protein sequence ID" value="KAG6952686.1"/>
    <property type="molecule type" value="Genomic_DNA"/>
</dbReference>
<dbReference type="PANTHER" id="PTHR40866:SF1">
    <property type="entry name" value="BED-TYPE DOMAIN-CONTAINING PROTEIN"/>
    <property type="match status" value="1"/>
</dbReference>
<comment type="caution">
    <text evidence="1">The sequence shown here is derived from an EMBL/GenBank/DDBJ whole genome shotgun (WGS) entry which is preliminary data.</text>
</comment>
<organism evidence="1 2">
    <name type="scientific">Phytophthora aleatoria</name>
    <dbReference type="NCBI Taxonomy" id="2496075"/>
    <lineage>
        <taxon>Eukaryota</taxon>
        <taxon>Sar</taxon>
        <taxon>Stramenopiles</taxon>
        <taxon>Oomycota</taxon>
        <taxon>Peronosporomycetes</taxon>
        <taxon>Peronosporales</taxon>
        <taxon>Peronosporaceae</taxon>
        <taxon>Phytophthora</taxon>
    </lineage>
</organism>